<feature type="compositionally biased region" description="Polar residues" evidence="1">
    <location>
        <begin position="42"/>
        <end position="57"/>
    </location>
</feature>
<keyword evidence="2" id="KW-1133">Transmembrane helix</keyword>
<dbReference type="GO" id="GO:0035725">
    <property type="term" value="P:sodium ion transmembrane transport"/>
    <property type="evidence" value="ECO:0007669"/>
    <property type="project" value="TreeGrafter"/>
</dbReference>
<feature type="transmembrane region" description="Helical" evidence="2">
    <location>
        <begin position="214"/>
        <end position="238"/>
    </location>
</feature>
<proteinExistence type="predicted"/>
<dbReference type="GO" id="GO:0098855">
    <property type="term" value="C:HCN channel complex"/>
    <property type="evidence" value="ECO:0007669"/>
    <property type="project" value="TreeGrafter"/>
</dbReference>
<feature type="region of interest" description="Disordered" evidence="1">
    <location>
        <begin position="42"/>
        <end position="63"/>
    </location>
</feature>
<dbReference type="OrthoDB" id="10447493at2759"/>
<accession>A0A8S1NBW7</accession>
<evidence type="ECO:0000313" key="4">
    <source>
        <dbReference type="Proteomes" id="UP000692954"/>
    </source>
</evidence>
<organism evidence="3 4">
    <name type="scientific">Paramecium sonneborni</name>
    <dbReference type="NCBI Taxonomy" id="65129"/>
    <lineage>
        <taxon>Eukaryota</taxon>
        <taxon>Sar</taxon>
        <taxon>Alveolata</taxon>
        <taxon>Ciliophora</taxon>
        <taxon>Intramacronucleata</taxon>
        <taxon>Oligohymenophorea</taxon>
        <taxon>Peniculida</taxon>
        <taxon>Parameciidae</taxon>
        <taxon>Paramecium</taxon>
    </lineage>
</organism>
<dbReference type="EMBL" id="CAJJDN010000046">
    <property type="protein sequence ID" value="CAD8084194.1"/>
    <property type="molecule type" value="Genomic_DNA"/>
</dbReference>
<sequence length="334" mass="39130">MFDSSDSIIRNNLADGEFKGPIHHLLSNRVVLQEGDNQGGSLNSFTVPENLILQNTPPRTPKNMERFKTMGGRKSEFQSAYEADDLDSVKDSKPQFLRLIIAKSLQNNFINNLWNRSYLRKLHQLSAYQIEQLDDLQFESDGFSNITHSNQRSLISSLAFWTLIDVFTPYSKFIVIWDVFQILTYIMIFFWLPYKISFEIYYISELFNGDNGSKIIEIVLLSILALDVVVGLNLAFIYKGQIIKDRKRVIINYFNQYAFVDLVNISFYLWSLYPQFQLNSLFQTQVPKIVTCQQSKQFLVQYFIFLELQRQIKSQPKFKNSLTLMVHQMIWLVQ</sequence>
<dbReference type="GO" id="GO:0003254">
    <property type="term" value="P:regulation of membrane depolarization"/>
    <property type="evidence" value="ECO:0007669"/>
    <property type="project" value="TreeGrafter"/>
</dbReference>
<keyword evidence="2" id="KW-0472">Membrane</keyword>
<reference evidence="3" key="1">
    <citation type="submission" date="2021-01" db="EMBL/GenBank/DDBJ databases">
        <authorList>
            <consortium name="Genoscope - CEA"/>
            <person name="William W."/>
        </authorList>
    </citation>
    <scope>NUCLEOTIDE SEQUENCE</scope>
</reference>
<dbReference type="PANTHER" id="PTHR45689:SF5">
    <property type="entry name" value="I[[H]] CHANNEL, ISOFORM E"/>
    <property type="match status" value="1"/>
</dbReference>
<keyword evidence="2" id="KW-0812">Transmembrane</keyword>
<dbReference type="AlphaFoldDB" id="A0A8S1NBW7"/>
<evidence type="ECO:0000313" key="3">
    <source>
        <dbReference type="EMBL" id="CAD8084194.1"/>
    </source>
</evidence>
<feature type="transmembrane region" description="Helical" evidence="2">
    <location>
        <begin position="173"/>
        <end position="194"/>
    </location>
</feature>
<feature type="transmembrane region" description="Helical" evidence="2">
    <location>
        <begin position="250"/>
        <end position="273"/>
    </location>
</feature>
<dbReference type="Proteomes" id="UP000692954">
    <property type="component" value="Unassembled WGS sequence"/>
</dbReference>
<evidence type="ECO:0000256" key="1">
    <source>
        <dbReference type="SAM" id="MobiDB-lite"/>
    </source>
</evidence>
<comment type="caution">
    <text evidence="3">The sequence shown here is derived from an EMBL/GenBank/DDBJ whole genome shotgun (WGS) entry which is preliminary data.</text>
</comment>
<protein>
    <submittedName>
        <fullName evidence="3">Uncharacterized protein</fullName>
    </submittedName>
</protein>
<evidence type="ECO:0000256" key="2">
    <source>
        <dbReference type="SAM" id="Phobius"/>
    </source>
</evidence>
<dbReference type="PANTHER" id="PTHR45689">
    <property type="entry name" value="I[[H]] CHANNEL, ISOFORM E"/>
    <property type="match status" value="1"/>
</dbReference>
<gene>
    <name evidence="3" type="ORF">PSON_ATCC_30995.1.T0460125</name>
</gene>
<keyword evidence="4" id="KW-1185">Reference proteome</keyword>
<name>A0A8S1NBW7_9CILI</name>
<dbReference type="InterPro" id="IPR051413">
    <property type="entry name" value="K/Na_HCN_channel"/>
</dbReference>
<dbReference type="GO" id="GO:0005249">
    <property type="term" value="F:voltage-gated potassium channel activity"/>
    <property type="evidence" value="ECO:0007669"/>
    <property type="project" value="TreeGrafter"/>
</dbReference>